<dbReference type="SUPFAM" id="SSF88723">
    <property type="entry name" value="PIN domain-like"/>
    <property type="match status" value="1"/>
</dbReference>
<comment type="caution">
    <text evidence="3">The sequence shown here is derived from an EMBL/GenBank/DDBJ whole genome shotgun (WGS) entry which is preliminary data.</text>
</comment>
<dbReference type="EMBL" id="LAZR01036437">
    <property type="protein sequence ID" value="KKL24839.1"/>
    <property type="molecule type" value="Genomic_DNA"/>
</dbReference>
<dbReference type="CDD" id="cd09873">
    <property type="entry name" value="PIN_Pae0151-like"/>
    <property type="match status" value="1"/>
</dbReference>
<keyword evidence="1" id="KW-0460">Magnesium</keyword>
<evidence type="ECO:0000259" key="2">
    <source>
        <dbReference type="Pfam" id="PF01850"/>
    </source>
</evidence>
<dbReference type="InterPro" id="IPR029060">
    <property type="entry name" value="PIN-like_dom_sf"/>
</dbReference>
<reference evidence="3" key="1">
    <citation type="journal article" date="2015" name="Nature">
        <title>Complex archaea that bridge the gap between prokaryotes and eukaryotes.</title>
        <authorList>
            <person name="Spang A."/>
            <person name="Saw J.H."/>
            <person name="Jorgensen S.L."/>
            <person name="Zaremba-Niedzwiedzka K."/>
            <person name="Martijn J."/>
            <person name="Lind A.E."/>
            <person name="van Eijk R."/>
            <person name="Schleper C."/>
            <person name="Guy L."/>
            <person name="Ettema T.J."/>
        </authorList>
    </citation>
    <scope>NUCLEOTIDE SEQUENCE</scope>
</reference>
<name>A0A0F9BSC3_9ZZZZ</name>
<dbReference type="InterPro" id="IPR044153">
    <property type="entry name" value="PIN_Pae0151-like"/>
</dbReference>
<gene>
    <name evidence="3" type="ORF">LCGC14_2411290</name>
</gene>
<sequence>MDVVIDTSALIAVIVGEPERNRIVELTTGNTLIGPGSIPWEIGNAFSAMFKQNKLTLDEAQKGLVIFDSIPLRYIKPDFVNALKLSKQANMYAYDAYFLDCAVRHKAPLLTLDRKLKAAAQNLNVETMEV</sequence>
<dbReference type="InterPro" id="IPR051619">
    <property type="entry name" value="TypeII_TA_RNase_PINc/VapC"/>
</dbReference>
<dbReference type="Gene3D" id="3.40.50.1010">
    <property type="entry name" value="5'-nuclease"/>
    <property type="match status" value="1"/>
</dbReference>
<protein>
    <recommendedName>
        <fullName evidence="2">PIN domain-containing protein</fullName>
    </recommendedName>
</protein>
<feature type="domain" description="PIN" evidence="2">
    <location>
        <begin position="3"/>
        <end position="120"/>
    </location>
</feature>
<proteinExistence type="predicted"/>
<evidence type="ECO:0000313" key="3">
    <source>
        <dbReference type="EMBL" id="KKL24839.1"/>
    </source>
</evidence>
<dbReference type="PANTHER" id="PTHR35901">
    <property type="entry name" value="RIBONUCLEASE VAPC3"/>
    <property type="match status" value="1"/>
</dbReference>
<evidence type="ECO:0000256" key="1">
    <source>
        <dbReference type="ARBA" id="ARBA00022842"/>
    </source>
</evidence>
<organism evidence="3">
    <name type="scientific">marine sediment metagenome</name>
    <dbReference type="NCBI Taxonomy" id="412755"/>
    <lineage>
        <taxon>unclassified sequences</taxon>
        <taxon>metagenomes</taxon>
        <taxon>ecological metagenomes</taxon>
    </lineage>
</organism>
<dbReference type="PANTHER" id="PTHR35901:SF1">
    <property type="entry name" value="EXONUCLEASE VAPC9"/>
    <property type="match status" value="1"/>
</dbReference>
<dbReference type="InterPro" id="IPR002716">
    <property type="entry name" value="PIN_dom"/>
</dbReference>
<dbReference type="Pfam" id="PF01850">
    <property type="entry name" value="PIN"/>
    <property type="match status" value="1"/>
</dbReference>
<dbReference type="AlphaFoldDB" id="A0A0F9BSC3"/>
<accession>A0A0F9BSC3</accession>